<dbReference type="PANTHER" id="PTHR15837">
    <property type="entry name" value="RAN GUANINE NUCLEOTIDE RELEASE FACTOR"/>
    <property type="match status" value="1"/>
</dbReference>
<dbReference type="Gene3D" id="3.40.1000.10">
    <property type="entry name" value="Mog1/PsbP, alpha/beta/alpha sandwich"/>
    <property type="match status" value="1"/>
</dbReference>
<protein>
    <recommendedName>
        <fullName evidence="6">Ran guanine nucleotide release factor</fullName>
    </recommendedName>
</protein>
<evidence type="ECO:0008006" key="6">
    <source>
        <dbReference type="Google" id="ProtNLM"/>
    </source>
</evidence>
<keyword evidence="3" id="KW-0653">Protein transport</keyword>
<keyword evidence="2" id="KW-0813">Transport</keyword>
<sequence>METRKLFDGAFECQLPKDIVDASNLRQIPDNQEVFVHPLTDQSVTIDILEAVSSPNPESAARTHFQEIASSNEASESIIDSVDVLPPPYPDENASAVVRLTGKQKVAKFNQTREDMIFIHLALYRYESDKADVLVVINDPLKQTVNNSRNAESTSWGTSTINSVLFSLRLKNRGIFGSN</sequence>
<dbReference type="GO" id="GO:0005085">
    <property type="term" value="F:guanyl-nucleotide exchange factor activity"/>
    <property type="evidence" value="ECO:0007669"/>
    <property type="project" value="TreeGrafter"/>
</dbReference>
<gene>
    <name evidence="4" type="ORF">CDAUBV1_LOCUS17629</name>
</gene>
<comment type="similarity">
    <text evidence="1">Belongs to the MOG1 family.</text>
</comment>
<evidence type="ECO:0000256" key="2">
    <source>
        <dbReference type="ARBA" id="ARBA00022448"/>
    </source>
</evidence>
<dbReference type="EMBL" id="CAXLJL010001033">
    <property type="protein sequence ID" value="CAL5142404.1"/>
    <property type="molecule type" value="Genomic_DNA"/>
</dbReference>
<dbReference type="GO" id="GO:0017080">
    <property type="term" value="F:sodium channel regulator activity"/>
    <property type="evidence" value="ECO:0007669"/>
    <property type="project" value="TreeGrafter"/>
</dbReference>
<dbReference type="InterPro" id="IPR016123">
    <property type="entry name" value="Mog1/PsbP_a/b/a-sand"/>
</dbReference>
<dbReference type="AlphaFoldDB" id="A0AAV2U2A1"/>
<evidence type="ECO:0000313" key="4">
    <source>
        <dbReference type="EMBL" id="CAL5142404.1"/>
    </source>
</evidence>
<dbReference type="Proteomes" id="UP001497525">
    <property type="component" value="Unassembled WGS sequence"/>
</dbReference>
<evidence type="ECO:0000256" key="1">
    <source>
        <dbReference type="ARBA" id="ARBA00010307"/>
    </source>
</evidence>
<comment type="caution">
    <text evidence="4">The sequence shown here is derived from an EMBL/GenBank/DDBJ whole genome shotgun (WGS) entry which is preliminary data.</text>
</comment>
<evidence type="ECO:0000313" key="5">
    <source>
        <dbReference type="Proteomes" id="UP001497525"/>
    </source>
</evidence>
<reference evidence="4" key="1">
    <citation type="submission" date="2024-06" db="EMBL/GenBank/DDBJ databases">
        <authorList>
            <person name="Liu X."/>
            <person name="Lenzi L."/>
            <person name="Haldenby T S."/>
            <person name="Uol C."/>
        </authorList>
    </citation>
    <scope>NUCLEOTIDE SEQUENCE</scope>
</reference>
<dbReference type="GO" id="GO:0006606">
    <property type="term" value="P:protein import into nucleus"/>
    <property type="evidence" value="ECO:0007669"/>
    <property type="project" value="TreeGrafter"/>
</dbReference>
<dbReference type="Pfam" id="PF04603">
    <property type="entry name" value="Mog1"/>
    <property type="match status" value="1"/>
</dbReference>
<dbReference type="GO" id="GO:0044325">
    <property type="term" value="F:transmembrane transporter binding"/>
    <property type="evidence" value="ECO:0007669"/>
    <property type="project" value="TreeGrafter"/>
</dbReference>
<accession>A0AAV2U2A1</accession>
<organism evidence="4 5">
    <name type="scientific">Calicophoron daubneyi</name>
    <name type="common">Rumen fluke</name>
    <name type="synonym">Paramphistomum daubneyi</name>
    <dbReference type="NCBI Taxonomy" id="300641"/>
    <lineage>
        <taxon>Eukaryota</taxon>
        <taxon>Metazoa</taxon>
        <taxon>Spiralia</taxon>
        <taxon>Lophotrochozoa</taxon>
        <taxon>Platyhelminthes</taxon>
        <taxon>Trematoda</taxon>
        <taxon>Digenea</taxon>
        <taxon>Plagiorchiida</taxon>
        <taxon>Pronocephalata</taxon>
        <taxon>Paramphistomoidea</taxon>
        <taxon>Paramphistomidae</taxon>
        <taxon>Calicophoron</taxon>
    </lineage>
</organism>
<proteinExistence type="inferred from homology"/>
<dbReference type="GO" id="GO:0005634">
    <property type="term" value="C:nucleus"/>
    <property type="evidence" value="ECO:0007669"/>
    <property type="project" value="TreeGrafter"/>
</dbReference>
<dbReference type="PANTHER" id="PTHR15837:SF0">
    <property type="entry name" value="RAN GUANINE NUCLEOTIDE RELEASE FACTOR"/>
    <property type="match status" value="1"/>
</dbReference>
<evidence type="ECO:0000256" key="3">
    <source>
        <dbReference type="ARBA" id="ARBA00022927"/>
    </source>
</evidence>
<name>A0AAV2U2A1_CALDB</name>
<dbReference type="GO" id="GO:0042391">
    <property type="term" value="P:regulation of membrane potential"/>
    <property type="evidence" value="ECO:0007669"/>
    <property type="project" value="TreeGrafter"/>
</dbReference>
<dbReference type="SUPFAM" id="SSF55724">
    <property type="entry name" value="Mog1p/PsbP-like"/>
    <property type="match status" value="1"/>
</dbReference>
<dbReference type="InterPro" id="IPR007681">
    <property type="entry name" value="Mog1"/>
</dbReference>
<dbReference type="GO" id="GO:0031267">
    <property type="term" value="F:small GTPase binding"/>
    <property type="evidence" value="ECO:0007669"/>
    <property type="project" value="TreeGrafter"/>
</dbReference>